<evidence type="ECO:0000259" key="5">
    <source>
        <dbReference type="PROSITE" id="PS51292"/>
    </source>
</evidence>
<dbReference type="GO" id="GO:0008270">
    <property type="term" value="F:zinc ion binding"/>
    <property type="evidence" value="ECO:0007669"/>
    <property type="project" value="UniProtKB-KW"/>
</dbReference>
<accession>A0A7S0TF13</accession>
<keyword evidence="1" id="KW-0479">Metal-binding</keyword>
<evidence type="ECO:0000256" key="4">
    <source>
        <dbReference type="SAM" id="MobiDB-lite"/>
    </source>
</evidence>
<protein>
    <recommendedName>
        <fullName evidence="5">RING-CH-type domain-containing protein</fullName>
    </recommendedName>
</protein>
<feature type="region of interest" description="Disordered" evidence="4">
    <location>
        <begin position="455"/>
        <end position="477"/>
    </location>
</feature>
<organism evidence="6">
    <name type="scientific">Chrysocystis fragilis</name>
    <dbReference type="NCBI Taxonomy" id="1411660"/>
    <lineage>
        <taxon>Eukaryota</taxon>
        <taxon>Sar</taxon>
        <taxon>Stramenopiles</taxon>
        <taxon>Ochrophyta</taxon>
        <taxon>Pelagophyceae</taxon>
        <taxon>Sarcinochrysidales</taxon>
        <taxon>Chrysocystaceae</taxon>
        <taxon>Chrysocystis</taxon>
    </lineage>
</organism>
<reference evidence="6" key="1">
    <citation type="submission" date="2021-01" db="EMBL/GenBank/DDBJ databases">
        <authorList>
            <person name="Corre E."/>
            <person name="Pelletier E."/>
            <person name="Niang G."/>
            <person name="Scheremetjew M."/>
            <person name="Finn R."/>
            <person name="Kale V."/>
            <person name="Holt S."/>
            <person name="Cochrane G."/>
            <person name="Meng A."/>
            <person name="Brown T."/>
            <person name="Cohen L."/>
        </authorList>
    </citation>
    <scope>NUCLEOTIDE SEQUENCE</scope>
    <source>
        <strain evidence="6">CCMP3189</strain>
    </source>
</reference>
<dbReference type="EMBL" id="HBFH01001171">
    <property type="protein sequence ID" value="CAD8731076.1"/>
    <property type="molecule type" value="Transcribed_RNA"/>
</dbReference>
<gene>
    <name evidence="6" type="ORF">CFRA1165_LOCUS766</name>
</gene>
<dbReference type="Pfam" id="PF12906">
    <property type="entry name" value="RINGv"/>
    <property type="match status" value="1"/>
</dbReference>
<sequence length="477" mass="52613">MISPCECKGGQRWVHEACLRRWQRMVLVSQPTHPMFHGDELRHSSCNVCKTEFTCAPPTRHELMQSFTGPEIAALIDAGCVIGSGDEFSAELEAQLASMPAGLRAASSYEHWLRSAYLITDVEVDDGLLSLEVETSGDLERLREAVERDSLVFSLHGRRLRLAKRAALAESDDVAGAFFERLRAPATVVFEAVDDDGAPLPRTCGDDHVSAVNLCRAVGAESARARRAVQRALDGLEKRRGKAWAARCAAVDLRHHVGGPCDERRVVKCLVLGAAKSGYKIVADLGDALFLAARLVKACEDEARPELGPGRRACLQGLRKNPDLNGKHALLLRRQDARWLVRVADVDDRRLVAAKPENLVVPTDDDSPRPFRGTVYAFWGDARWSRTQLLGEIARGHWGMCRHTLAEILAPPRDRRPLLDARLIFAPLSAMTEESIARARTQMLPLRDQARLAAAAVRAADDDDDDDQDPRQPALDS</sequence>
<dbReference type="SUPFAM" id="SSF57850">
    <property type="entry name" value="RING/U-box"/>
    <property type="match status" value="1"/>
</dbReference>
<keyword evidence="3" id="KW-0862">Zinc</keyword>
<dbReference type="Gene3D" id="3.30.40.10">
    <property type="entry name" value="Zinc/RING finger domain, C3HC4 (zinc finger)"/>
    <property type="match status" value="1"/>
</dbReference>
<dbReference type="AlphaFoldDB" id="A0A7S0TF13"/>
<evidence type="ECO:0000256" key="1">
    <source>
        <dbReference type="ARBA" id="ARBA00022723"/>
    </source>
</evidence>
<dbReference type="PROSITE" id="PS51292">
    <property type="entry name" value="ZF_RING_CH"/>
    <property type="match status" value="1"/>
</dbReference>
<name>A0A7S0TF13_9STRA</name>
<dbReference type="InterPro" id="IPR011016">
    <property type="entry name" value="Znf_RING-CH"/>
</dbReference>
<feature type="domain" description="RING-CH-type" evidence="5">
    <location>
        <begin position="1"/>
        <end position="56"/>
    </location>
</feature>
<dbReference type="InterPro" id="IPR013083">
    <property type="entry name" value="Znf_RING/FYVE/PHD"/>
</dbReference>
<evidence type="ECO:0000256" key="3">
    <source>
        <dbReference type="ARBA" id="ARBA00022833"/>
    </source>
</evidence>
<proteinExistence type="predicted"/>
<dbReference type="SUPFAM" id="SSF143456">
    <property type="entry name" value="VC0467-like"/>
    <property type="match status" value="1"/>
</dbReference>
<keyword evidence="2" id="KW-0863">Zinc-finger</keyword>
<evidence type="ECO:0000313" key="6">
    <source>
        <dbReference type="EMBL" id="CAD8731076.1"/>
    </source>
</evidence>
<evidence type="ECO:0000256" key="2">
    <source>
        <dbReference type="ARBA" id="ARBA00022771"/>
    </source>
</evidence>